<proteinExistence type="predicted"/>
<gene>
    <name evidence="1" type="ORF">GCM10023149_53980</name>
</gene>
<reference evidence="2" key="1">
    <citation type="journal article" date="2019" name="Int. J. Syst. Evol. Microbiol.">
        <title>The Global Catalogue of Microorganisms (GCM) 10K type strain sequencing project: providing services to taxonomists for standard genome sequencing and annotation.</title>
        <authorList>
            <consortium name="The Broad Institute Genomics Platform"/>
            <consortium name="The Broad Institute Genome Sequencing Center for Infectious Disease"/>
            <person name="Wu L."/>
            <person name="Ma J."/>
        </authorList>
    </citation>
    <scope>NUCLEOTIDE SEQUENCE [LARGE SCALE GENOMIC DNA]</scope>
    <source>
        <strain evidence="2">JCM 17705</strain>
    </source>
</reference>
<protein>
    <submittedName>
        <fullName evidence="1">Uncharacterized protein</fullName>
    </submittedName>
</protein>
<evidence type="ECO:0000313" key="1">
    <source>
        <dbReference type="EMBL" id="GAA4341591.1"/>
    </source>
</evidence>
<dbReference type="EMBL" id="BAABFT010000032">
    <property type="protein sequence ID" value="GAA4341591.1"/>
    <property type="molecule type" value="Genomic_DNA"/>
</dbReference>
<dbReference type="Proteomes" id="UP001500582">
    <property type="component" value="Unassembled WGS sequence"/>
</dbReference>
<sequence length="76" mass="8970">MFTFQVQIPFGVELKEVSLTKVVGIRESWYIYVDGIYQAAIRKVRDEWYIYPGEKNSINEKNLKRLLSIITGRDNE</sequence>
<name>A0ABP8HMZ8_9SPHI</name>
<accession>A0ABP8HMZ8</accession>
<organism evidence="1 2">
    <name type="scientific">Mucilaginibacter gynuensis</name>
    <dbReference type="NCBI Taxonomy" id="1302236"/>
    <lineage>
        <taxon>Bacteria</taxon>
        <taxon>Pseudomonadati</taxon>
        <taxon>Bacteroidota</taxon>
        <taxon>Sphingobacteriia</taxon>
        <taxon>Sphingobacteriales</taxon>
        <taxon>Sphingobacteriaceae</taxon>
        <taxon>Mucilaginibacter</taxon>
    </lineage>
</organism>
<dbReference type="RefSeq" id="WP_345214359.1">
    <property type="nucleotide sequence ID" value="NZ_BAABFT010000032.1"/>
</dbReference>
<keyword evidence="2" id="KW-1185">Reference proteome</keyword>
<comment type="caution">
    <text evidence="1">The sequence shown here is derived from an EMBL/GenBank/DDBJ whole genome shotgun (WGS) entry which is preliminary data.</text>
</comment>
<evidence type="ECO:0000313" key="2">
    <source>
        <dbReference type="Proteomes" id="UP001500582"/>
    </source>
</evidence>